<keyword evidence="1" id="KW-0732">Signal</keyword>
<feature type="signal peptide" evidence="1">
    <location>
        <begin position="1"/>
        <end position="19"/>
    </location>
</feature>
<gene>
    <name evidence="3" type="ORF">GCM10009655_17950</name>
</gene>
<dbReference type="InterPro" id="IPR003018">
    <property type="entry name" value="GAF"/>
</dbReference>
<reference evidence="3 4" key="1">
    <citation type="journal article" date="2019" name="Int. J. Syst. Evol. Microbiol.">
        <title>The Global Catalogue of Microorganisms (GCM) 10K type strain sequencing project: providing services to taxonomists for standard genome sequencing and annotation.</title>
        <authorList>
            <consortium name="The Broad Institute Genomics Platform"/>
            <consortium name="The Broad Institute Genome Sequencing Center for Infectious Disease"/>
            <person name="Wu L."/>
            <person name="Ma J."/>
        </authorList>
    </citation>
    <scope>NUCLEOTIDE SEQUENCE [LARGE SCALE GENOMIC DNA]</scope>
    <source>
        <strain evidence="3 4">JCM 12762</strain>
    </source>
</reference>
<evidence type="ECO:0000256" key="1">
    <source>
        <dbReference type="SAM" id="SignalP"/>
    </source>
</evidence>
<dbReference type="PANTHER" id="PTHR43102:SF2">
    <property type="entry name" value="GAF DOMAIN-CONTAINING PROTEIN"/>
    <property type="match status" value="1"/>
</dbReference>
<accession>A0ABN1VQX1</accession>
<dbReference type="SUPFAM" id="SSF52266">
    <property type="entry name" value="SGNH hydrolase"/>
    <property type="match status" value="1"/>
</dbReference>
<sequence length="395" mass="42521">MFRSYAALLAWPLVKLCLAVIPQAWRTLAVPTDDPRAEAVGPDPDRVLLLGPGKSAGYGVHTHELGLGGHLARELASLTKRGCSVDIVSDPSMSVADAKVVIGWARLEKFDALVLTLGGVDILRMRSLLVWRRDVTALLNTTEESGGGTLQSFIVGIAPADELLSLPPLLLRVVNLNIARLNAISEELCAGRPSVSFIPATAPADNQSMPFESRTYEHWARELARSITVRLVHVAAPPSTSMSSNLSGTAFDGSSLNSKSVSTTLTAITHSARVVLNTTGAAVTFHDQEAHWFTSTSGIGDMRRDDAGAFCSSAFTARGLVVLEDTLHDARFAEHPWVLRGPRIRFYAGYPISAANGDIIGAVCVFDSGPRKFDSSHETLLRELAMRTESAIQRR</sequence>
<organism evidence="3 4">
    <name type="scientific">Rhodoglobus aureus</name>
    <dbReference type="NCBI Taxonomy" id="191497"/>
    <lineage>
        <taxon>Bacteria</taxon>
        <taxon>Bacillati</taxon>
        <taxon>Actinomycetota</taxon>
        <taxon>Actinomycetes</taxon>
        <taxon>Micrococcales</taxon>
        <taxon>Microbacteriaceae</taxon>
        <taxon>Rhodoglobus</taxon>
    </lineage>
</organism>
<dbReference type="CDD" id="cd01836">
    <property type="entry name" value="FeeA_FeeB_like"/>
    <property type="match status" value="1"/>
</dbReference>
<evidence type="ECO:0000313" key="3">
    <source>
        <dbReference type="EMBL" id="GAA1218933.1"/>
    </source>
</evidence>
<comment type="caution">
    <text evidence="3">The sequence shown here is derived from an EMBL/GenBank/DDBJ whole genome shotgun (WGS) entry which is preliminary data.</text>
</comment>
<dbReference type="Gene3D" id="3.30.450.40">
    <property type="match status" value="1"/>
</dbReference>
<keyword evidence="4" id="KW-1185">Reference proteome</keyword>
<dbReference type="EMBL" id="BAAAKW010000030">
    <property type="protein sequence ID" value="GAA1218933.1"/>
    <property type="molecule type" value="Genomic_DNA"/>
</dbReference>
<feature type="chain" id="PRO_5046726932" description="GAF domain-containing protein" evidence="1">
    <location>
        <begin position="20"/>
        <end position="395"/>
    </location>
</feature>
<dbReference type="Pfam" id="PF01590">
    <property type="entry name" value="GAF"/>
    <property type="match status" value="1"/>
</dbReference>
<dbReference type="PANTHER" id="PTHR43102">
    <property type="entry name" value="SLR1143 PROTEIN"/>
    <property type="match status" value="1"/>
</dbReference>
<proteinExistence type="predicted"/>
<protein>
    <recommendedName>
        <fullName evidence="2">GAF domain-containing protein</fullName>
    </recommendedName>
</protein>
<dbReference type="InterPro" id="IPR029016">
    <property type="entry name" value="GAF-like_dom_sf"/>
</dbReference>
<dbReference type="Proteomes" id="UP001500943">
    <property type="component" value="Unassembled WGS sequence"/>
</dbReference>
<dbReference type="SUPFAM" id="SSF55781">
    <property type="entry name" value="GAF domain-like"/>
    <property type="match status" value="1"/>
</dbReference>
<evidence type="ECO:0000313" key="4">
    <source>
        <dbReference type="Proteomes" id="UP001500943"/>
    </source>
</evidence>
<name>A0ABN1VQX1_9MICO</name>
<feature type="domain" description="GAF" evidence="2">
    <location>
        <begin position="260"/>
        <end position="395"/>
    </location>
</feature>
<evidence type="ECO:0000259" key="2">
    <source>
        <dbReference type="SMART" id="SM00065"/>
    </source>
</evidence>
<dbReference type="SMART" id="SM00065">
    <property type="entry name" value="GAF"/>
    <property type="match status" value="1"/>
</dbReference>